<evidence type="ECO:0000256" key="9">
    <source>
        <dbReference type="RuleBase" id="RU004320"/>
    </source>
</evidence>
<dbReference type="EC" id="3.1.1.29" evidence="1 7"/>
<reference evidence="10 11" key="1">
    <citation type="submission" date="2019-09" db="EMBL/GenBank/DDBJ databases">
        <title>Ecophysiology of the spiral-shaped methanotroph Methylospira mobilis as revealed by the complete genome sequence.</title>
        <authorList>
            <person name="Oshkin I.Y."/>
            <person name="Dedysh S.N."/>
            <person name="Miroshnikov K."/>
            <person name="Danilova O.V."/>
            <person name="Hakobyan A."/>
            <person name="Liesack W."/>
        </authorList>
    </citation>
    <scope>NUCLEOTIDE SEQUENCE [LARGE SCALE GENOMIC DNA]</scope>
    <source>
        <strain evidence="10 11">Shm1</strain>
    </source>
</reference>
<feature type="binding site" evidence="7">
    <location>
        <position position="117"/>
    </location>
    <ligand>
        <name>tRNA</name>
        <dbReference type="ChEBI" id="CHEBI:17843"/>
    </ligand>
</feature>
<evidence type="ECO:0000256" key="7">
    <source>
        <dbReference type="HAMAP-Rule" id="MF_00083"/>
    </source>
</evidence>
<dbReference type="CDD" id="cd00462">
    <property type="entry name" value="PTH"/>
    <property type="match status" value="1"/>
</dbReference>
<dbReference type="Gene3D" id="3.40.50.1470">
    <property type="entry name" value="Peptidyl-tRNA hydrolase"/>
    <property type="match status" value="1"/>
</dbReference>
<dbReference type="GO" id="GO:0004045">
    <property type="term" value="F:peptidyl-tRNA hydrolase activity"/>
    <property type="evidence" value="ECO:0007669"/>
    <property type="project" value="UniProtKB-UniRule"/>
</dbReference>
<evidence type="ECO:0000256" key="5">
    <source>
        <dbReference type="ARBA" id="ARBA00038063"/>
    </source>
</evidence>
<dbReference type="InterPro" id="IPR001328">
    <property type="entry name" value="Pept_tRNA_hydro"/>
</dbReference>
<organism evidence="10 11">
    <name type="scientific">Candidatus Methylospira mobilis</name>
    <dbReference type="NCBI Taxonomy" id="1808979"/>
    <lineage>
        <taxon>Bacteria</taxon>
        <taxon>Pseudomonadati</taxon>
        <taxon>Pseudomonadota</taxon>
        <taxon>Gammaproteobacteria</taxon>
        <taxon>Methylococcales</taxon>
        <taxon>Methylococcaceae</taxon>
        <taxon>Candidatus Methylospira</taxon>
    </lineage>
</organism>
<dbReference type="EMBL" id="CP044205">
    <property type="protein sequence ID" value="QFY43752.1"/>
    <property type="molecule type" value="Genomic_DNA"/>
</dbReference>
<keyword evidence="11" id="KW-1185">Reference proteome</keyword>
<dbReference type="PANTHER" id="PTHR17224:SF1">
    <property type="entry name" value="PEPTIDYL-TRNA HYDROLASE"/>
    <property type="match status" value="1"/>
</dbReference>
<evidence type="ECO:0000256" key="3">
    <source>
        <dbReference type="ARBA" id="ARBA00022801"/>
    </source>
</evidence>
<protein>
    <recommendedName>
        <fullName evidence="6 7">Peptidyl-tRNA hydrolase</fullName>
        <shortName evidence="7">Pth</shortName>
        <ecNumber evidence="1 7">3.1.1.29</ecNumber>
    </recommendedName>
</protein>
<dbReference type="PROSITE" id="PS01196">
    <property type="entry name" value="PEPT_TRNA_HYDROL_2"/>
    <property type="match status" value="1"/>
</dbReference>
<dbReference type="GO" id="GO:0006515">
    <property type="term" value="P:protein quality control for misfolded or incompletely synthesized proteins"/>
    <property type="evidence" value="ECO:0007669"/>
    <property type="project" value="UniProtKB-UniRule"/>
</dbReference>
<accession>A0A5Q0BKT9</accession>
<dbReference type="OrthoDB" id="9800507at2"/>
<dbReference type="KEGG" id="mmob:F6R98_14900"/>
<feature type="site" description="Discriminates between blocked and unblocked aminoacyl-tRNA" evidence="7">
    <location>
        <position position="13"/>
    </location>
</feature>
<comment type="function">
    <text evidence="7">Catalyzes the release of premature peptidyl moieties from peptidyl-tRNA molecules trapped in stalled 50S ribosomal subunits, and thus maintains levels of free tRNAs and 50S ribosomes.</text>
</comment>
<dbReference type="InterPro" id="IPR018171">
    <property type="entry name" value="Pept_tRNA_hydro_CS"/>
</dbReference>
<dbReference type="HAMAP" id="MF_00083">
    <property type="entry name" value="Pept_tRNA_hydro_bact"/>
    <property type="match status" value="1"/>
</dbReference>
<comment type="catalytic activity">
    <reaction evidence="7 8">
        <text>an N-acyl-L-alpha-aminoacyl-tRNA + H2O = an N-acyl-L-amino acid + a tRNA + H(+)</text>
        <dbReference type="Rhea" id="RHEA:54448"/>
        <dbReference type="Rhea" id="RHEA-COMP:10123"/>
        <dbReference type="Rhea" id="RHEA-COMP:13883"/>
        <dbReference type="ChEBI" id="CHEBI:15377"/>
        <dbReference type="ChEBI" id="CHEBI:15378"/>
        <dbReference type="ChEBI" id="CHEBI:59874"/>
        <dbReference type="ChEBI" id="CHEBI:78442"/>
        <dbReference type="ChEBI" id="CHEBI:138191"/>
        <dbReference type="EC" id="3.1.1.29"/>
    </reaction>
</comment>
<keyword evidence="4 7" id="KW-0694">RNA-binding</keyword>
<comment type="subunit">
    <text evidence="7">Monomer.</text>
</comment>
<dbReference type="FunCoup" id="A0A5Q0BKT9">
    <property type="interactions" value="412"/>
</dbReference>
<gene>
    <name evidence="7" type="primary">pth</name>
    <name evidence="10" type="ORF">F6R98_14900</name>
</gene>
<comment type="function">
    <text evidence="7">Hydrolyzes ribosome-free peptidyl-tRNAs (with 1 or more amino acids incorporated), which drop off the ribosome during protein synthesis, or as a result of ribosome stalling.</text>
</comment>
<dbReference type="GO" id="GO:0005737">
    <property type="term" value="C:cytoplasm"/>
    <property type="evidence" value="ECO:0007669"/>
    <property type="project" value="UniProtKB-SubCell"/>
</dbReference>
<keyword evidence="3 7" id="KW-0378">Hydrolase</keyword>
<dbReference type="InParanoid" id="A0A5Q0BKT9"/>
<evidence type="ECO:0000256" key="8">
    <source>
        <dbReference type="RuleBase" id="RU000673"/>
    </source>
</evidence>
<dbReference type="GO" id="GO:0000049">
    <property type="term" value="F:tRNA binding"/>
    <property type="evidence" value="ECO:0007669"/>
    <property type="project" value="UniProtKB-UniRule"/>
</dbReference>
<feature type="binding site" evidence="7">
    <location>
        <position position="69"/>
    </location>
    <ligand>
        <name>tRNA</name>
        <dbReference type="ChEBI" id="CHEBI:17843"/>
    </ligand>
</feature>
<dbReference type="Proteomes" id="UP000325755">
    <property type="component" value="Chromosome"/>
</dbReference>
<evidence type="ECO:0000313" key="10">
    <source>
        <dbReference type="EMBL" id="QFY43752.1"/>
    </source>
</evidence>
<evidence type="ECO:0000256" key="1">
    <source>
        <dbReference type="ARBA" id="ARBA00013260"/>
    </source>
</evidence>
<dbReference type="GO" id="GO:0072344">
    <property type="term" value="P:rescue of stalled ribosome"/>
    <property type="evidence" value="ECO:0007669"/>
    <property type="project" value="UniProtKB-UniRule"/>
</dbReference>
<evidence type="ECO:0000256" key="2">
    <source>
        <dbReference type="ARBA" id="ARBA00022555"/>
    </source>
</evidence>
<dbReference type="PANTHER" id="PTHR17224">
    <property type="entry name" value="PEPTIDYL-TRNA HYDROLASE"/>
    <property type="match status" value="1"/>
</dbReference>
<feature type="active site" description="Proton acceptor" evidence="7">
    <location>
        <position position="23"/>
    </location>
</feature>
<dbReference type="NCBIfam" id="TIGR00447">
    <property type="entry name" value="pth"/>
    <property type="match status" value="1"/>
</dbReference>
<keyword evidence="7" id="KW-0963">Cytoplasm</keyword>
<feature type="site" description="Stabilizes the basic form of H active site to accept a proton" evidence="7">
    <location>
        <position position="96"/>
    </location>
</feature>
<evidence type="ECO:0000256" key="6">
    <source>
        <dbReference type="ARBA" id="ARBA00050038"/>
    </source>
</evidence>
<evidence type="ECO:0000256" key="4">
    <source>
        <dbReference type="ARBA" id="ARBA00022884"/>
    </source>
</evidence>
<dbReference type="FunFam" id="3.40.50.1470:FF:000001">
    <property type="entry name" value="Peptidyl-tRNA hydrolase"/>
    <property type="match status" value="1"/>
</dbReference>
<dbReference type="InterPro" id="IPR036416">
    <property type="entry name" value="Pept_tRNA_hydro_sf"/>
</dbReference>
<feature type="binding site" evidence="7">
    <location>
        <position position="71"/>
    </location>
    <ligand>
        <name>tRNA</name>
        <dbReference type="ChEBI" id="CHEBI:17843"/>
    </ligand>
</feature>
<feature type="binding site" evidence="7">
    <location>
        <position position="18"/>
    </location>
    <ligand>
        <name>tRNA</name>
        <dbReference type="ChEBI" id="CHEBI:17843"/>
    </ligand>
</feature>
<name>A0A5Q0BKT9_9GAMM</name>
<dbReference type="PROSITE" id="PS01195">
    <property type="entry name" value="PEPT_TRNA_HYDROL_1"/>
    <property type="match status" value="1"/>
</dbReference>
<proteinExistence type="inferred from homology"/>
<keyword evidence="2 7" id="KW-0820">tRNA-binding</keyword>
<dbReference type="Pfam" id="PF01195">
    <property type="entry name" value="Pept_tRNA_hydro"/>
    <property type="match status" value="1"/>
</dbReference>
<dbReference type="AlphaFoldDB" id="A0A5Q0BKT9"/>
<comment type="similarity">
    <text evidence="5 7 9">Belongs to the PTH family.</text>
</comment>
<sequence length="193" mass="20826">MSCNFRLIAGLGNPTPQYARTRHNAGFWVLDEIAARTGASFSADARTRGAVARIDVQGEAVYLLKPMQFMNRSGGAVAALSRFYRIDCEQILVVHDELDFAPGTLRLKRGGGHGGHNGLRDIIASLGSADFWRLRIGIGHPRERTAVAGYVLTPPGPGDSVLLESAVVRAFGLFPDLVTGKLDRVISEMHTVA</sequence>
<dbReference type="RefSeq" id="WP_153249732.1">
    <property type="nucleotide sequence ID" value="NZ_CP044205.1"/>
</dbReference>
<evidence type="ECO:0000313" key="11">
    <source>
        <dbReference type="Proteomes" id="UP000325755"/>
    </source>
</evidence>
<comment type="subcellular location">
    <subcellularLocation>
        <location evidence="7">Cytoplasm</location>
    </subcellularLocation>
</comment>
<dbReference type="SUPFAM" id="SSF53178">
    <property type="entry name" value="Peptidyl-tRNA hydrolase-like"/>
    <property type="match status" value="1"/>
</dbReference>